<feature type="transmembrane region" description="Helical" evidence="1">
    <location>
        <begin position="199"/>
        <end position="218"/>
    </location>
</feature>
<proteinExistence type="predicted"/>
<gene>
    <name evidence="2" type="ORF">J0X13_07000</name>
</gene>
<comment type="caution">
    <text evidence="2">The sequence shown here is derived from an EMBL/GenBank/DDBJ whole genome shotgun (WGS) entry which is preliminary data.</text>
</comment>
<protein>
    <submittedName>
        <fullName evidence="2">DUF4386 domain-containing protein</fullName>
    </submittedName>
</protein>
<organism evidence="2 3">
    <name type="scientific">[Muricauda] lutisoli</name>
    <dbReference type="NCBI Taxonomy" id="2816035"/>
    <lineage>
        <taxon>Bacteria</taxon>
        <taxon>Pseudomonadati</taxon>
        <taxon>Bacteroidota</taxon>
        <taxon>Flavobacteriia</taxon>
        <taxon>Flavobacteriales</taxon>
        <taxon>Flavobacteriaceae</taxon>
        <taxon>Allomuricauda</taxon>
    </lineage>
</organism>
<dbReference type="EMBL" id="JAFLND010000001">
    <property type="protein sequence ID" value="MBO0330291.1"/>
    <property type="molecule type" value="Genomic_DNA"/>
</dbReference>
<evidence type="ECO:0000313" key="3">
    <source>
        <dbReference type="Proteomes" id="UP000664163"/>
    </source>
</evidence>
<dbReference type="InterPro" id="IPR025495">
    <property type="entry name" value="DUF4386"/>
</dbReference>
<keyword evidence="3" id="KW-1185">Reference proteome</keyword>
<feature type="transmembrane region" description="Helical" evidence="1">
    <location>
        <begin position="12"/>
        <end position="34"/>
    </location>
</feature>
<feature type="transmembrane region" description="Helical" evidence="1">
    <location>
        <begin position="137"/>
        <end position="155"/>
    </location>
</feature>
<keyword evidence="1" id="KW-1133">Transmembrane helix</keyword>
<name>A0ABS3EVM3_9FLAO</name>
<evidence type="ECO:0000313" key="2">
    <source>
        <dbReference type="EMBL" id="MBO0330291.1"/>
    </source>
</evidence>
<keyword evidence="1" id="KW-0472">Membrane</keyword>
<feature type="transmembrane region" description="Helical" evidence="1">
    <location>
        <begin position="96"/>
        <end position="117"/>
    </location>
</feature>
<accession>A0ABS3EVM3</accession>
<feature type="transmembrane region" description="Helical" evidence="1">
    <location>
        <begin position="167"/>
        <end position="187"/>
    </location>
</feature>
<feature type="transmembrane region" description="Helical" evidence="1">
    <location>
        <begin position="54"/>
        <end position="76"/>
    </location>
</feature>
<reference evidence="2 3" key="1">
    <citation type="submission" date="2021-03" db="EMBL/GenBank/DDBJ databases">
        <title>Muricauda sp. CAU 1631 isolated from Incheon.</title>
        <authorList>
            <person name="Kim W."/>
        </authorList>
    </citation>
    <scope>NUCLEOTIDE SEQUENCE [LARGE SCALE GENOMIC DNA]</scope>
    <source>
        <strain evidence="2 3">CAU 1631</strain>
    </source>
</reference>
<dbReference type="Proteomes" id="UP000664163">
    <property type="component" value="Unassembled WGS sequence"/>
</dbReference>
<keyword evidence="1" id="KW-0812">Transmembrane</keyword>
<dbReference type="Pfam" id="PF14329">
    <property type="entry name" value="DUF4386"/>
    <property type="match status" value="1"/>
</dbReference>
<dbReference type="RefSeq" id="WP_207070697.1">
    <property type="nucleotide sequence ID" value="NZ_JAFLND010000001.1"/>
</dbReference>
<sequence>MDLRKALVISGLSYLMIFITGFYANFSILETMVVPDNVDVTVANFIGQRTRLGSGILAFLDMLIFDVVLVFSLYPLTKQTNRKLTIVASVFRMLHAIGFGIALISLIRIYLITVNPIGMGVNLEDCIMHSLERFDGVWTLGLLFFGVHLAFLGYLSVKSTIIPKSIGYLLLLAALGYLVSCSAKLVLPGYTDYDQFFELMVVLFGVVGEFSFTIWLLIKGLKKAQ</sequence>
<evidence type="ECO:0000256" key="1">
    <source>
        <dbReference type="SAM" id="Phobius"/>
    </source>
</evidence>